<protein>
    <recommendedName>
        <fullName evidence="3">Glycosyl transferase family 1 domain-containing protein</fullName>
    </recommendedName>
</protein>
<dbReference type="RefSeq" id="WP_066730908.1">
    <property type="nucleotide sequence ID" value="NZ_JAJCIQ010000004.1"/>
</dbReference>
<reference evidence="1 2" key="1">
    <citation type="submission" date="2021-10" db="EMBL/GenBank/DDBJ databases">
        <title>Collection of gut derived symbiotic bacterial strains cultured from healthy donors.</title>
        <authorList>
            <person name="Lin H."/>
            <person name="Littmann E."/>
            <person name="Kohout C."/>
            <person name="Pamer E.G."/>
        </authorList>
    </citation>
    <scope>NUCLEOTIDE SEQUENCE [LARGE SCALE GENOMIC DNA]</scope>
    <source>
        <strain evidence="1 2">DFI.1.165</strain>
    </source>
</reference>
<sequence length="94" mass="10713">MNGTGIKVKVIEALSAGIPVLTNDIGIEGIPAENGINYFHCSEPEDYEQIVRLLLADEIDKKKLLQEQRMLITNYFNLEESVEDYIQMIENIEK</sequence>
<gene>
    <name evidence="1" type="ORF">LIZ65_12465</name>
</gene>
<organism evidence="1 2">
    <name type="scientific">Bariatricus massiliensis</name>
    <dbReference type="NCBI Taxonomy" id="1745713"/>
    <lineage>
        <taxon>Bacteria</taxon>
        <taxon>Bacillati</taxon>
        <taxon>Bacillota</taxon>
        <taxon>Clostridia</taxon>
        <taxon>Lachnospirales</taxon>
        <taxon>Lachnospiraceae</taxon>
        <taxon>Bariatricus</taxon>
    </lineage>
</organism>
<evidence type="ECO:0008006" key="3">
    <source>
        <dbReference type="Google" id="ProtNLM"/>
    </source>
</evidence>
<dbReference type="EMBL" id="JAJCIS010000008">
    <property type="protein sequence ID" value="MCB7388100.1"/>
    <property type="molecule type" value="Genomic_DNA"/>
</dbReference>
<evidence type="ECO:0000313" key="1">
    <source>
        <dbReference type="EMBL" id="MCB7388100.1"/>
    </source>
</evidence>
<name>A0ABS8DI41_9FIRM</name>
<comment type="caution">
    <text evidence="1">The sequence shown here is derived from an EMBL/GenBank/DDBJ whole genome shotgun (WGS) entry which is preliminary data.</text>
</comment>
<dbReference type="SUPFAM" id="SSF53756">
    <property type="entry name" value="UDP-Glycosyltransferase/glycogen phosphorylase"/>
    <property type="match status" value="1"/>
</dbReference>
<dbReference type="Proteomes" id="UP001299546">
    <property type="component" value="Unassembled WGS sequence"/>
</dbReference>
<keyword evidence="2" id="KW-1185">Reference proteome</keyword>
<proteinExistence type="predicted"/>
<evidence type="ECO:0000313" key="2">
    <source>
        <dbReference type="Proteomes" id="UP001299546"/>
    </source>
</evidence>
<accession>A0ABS8DI41</accession>
<dbReference type="Gene3D" id="3.40.50.2000">
    <property type="entry name" value="Glycogen Phosphorylase B"/>
    <property type="match status" value="1"/>
</dbReference>